<gene>
    <name evidence="2" type="ORF">JCM19274_4873</name>
</gene>
<proteinExistence type="predicted"/>
<reference evidence="2 3" key="1">
    <citation type="journal article" date="2014" name="Genome Announc.">
        <title>Draft Genome Sequences of Marine Flavobacterium Algibacter lectus Strains SS8 and NR4.</title>
        <authorList>
            <person name="Takatani N."/>
            <person name="Nakanishi M."/>
            <person name="Meirelles P."/>
            <person name="Mino S."/>
            <person name="Suda W."/>
            <person name="Oshima K."/>
            <person name="Hattori M."/>
            <person name="Ohkuma M."/>
            <person name="Hosokawa M."/>
            <person name="Miyashita K."/>
            <person name="Thompson F.L."/>
            <person name="Niwa A."/>
            <person name="Sawabe T."/>
            <person name="Sawabe T."/>
        </authorList>
    </citation>
    <scope>NUCLEOTIDE SEQUENCE [LARGE SCALE GENOMIC DNA]</scope>
    <source>
        <strain evidence="3">JCM19274</strain>
    </source>
</reference>
<dbReference type="EMBL" id="BBNU01000001">
    <property type="protein sequence ID" value="GAL77160.1"/>
    <property type="molecule type" value="Genomic_DNA"/>
</dbReference>
<comment type="caution">
    <text evidence="2">The sequence shown here is derived from an EMBL/GenBank/DDBJ whole genome shotgun (WGS) entry which is preliminary data.</text>
</comment>
<protein>
    <recommendedName>
        <fullName evidence="4">Aspartyl protease</fullName>
    </recommendedName>
</protein>
<dbReference type="InterPro" id="IPR021109">
    <property type="entry name" value="Peptidase_aspartic_dom_sf"/>
</dbReference>
<accession>A0A090WJB8</accession>
<evidence type="ECO:0000313" key="3">
    <source>
        <dbReference type="Proteomes" id="UP000029643"/>
    </source>
</evidence>
<keyword evidence="1" id="KW-0812">Transmembrane</keyword>
<organism evidence="2 3">
    <name type="scientific">Algibacter lectus</name>
    <dbReference type="NCBI Taxonomy" id="221126"/>
    <lineage>
        <taxon>Bacteria</taxon>
        <taxon>Pseudomonadati</taxon>
        <taxon>Bacteroidota</taxon>
        <taxon>Flavobacteriia</taxon>
        <taxon>Flavobacteriales</taxon>
        <taxon>Flavobacteriaceae</taxon>
        <taxon>Algibacter</taxon>
    </lineage>
</organism>
<sequence>MKKRLNQLLHIVLGTLTVLFFIALTLLIVNLSNQLKARPFDNYIMYIGAILSCVFIFLFKKKKTYFITGITISMLFIMLNFLINIFRHKHSTFFSNHSTVWNSNKHNTTIPFYSSESGHLFLKAKIGNETKYIGFDTGAELCGFNENYNNSKKTTIISLTDSQNKTKNIRIQKLDKLTFKNIDFEKVDYISMNKDIWENECGIFFNQDSIAGVLGNNIINSFIWDFDMLNKTVKISEEIELQNISKFEIIPLLKSGKKSWSINIKVNGNRKRINLDTGFNGTLTIKDSIILQENYKYKIGHSNSIGLFSFENCYKKKDSSEITKKTQKGKRQIFADLKISNINFKNVLIEDTSNSNLIGVPLIWEYERVILDFLNGKMYLFNKNHSKSAKSISNISNKAREEFVKKNCTQDCS</sequence>
<feature type="transmembrane region" description="Helical" evidence="1">
    <location>
        <begin position="66"/>
        <end position="86"/>
    </location>
</feature>
<evidence type="ECO:0000313" key="2">
    <source>
        <dbReference type="EMBL" id="GAL77160.1"/>
    </source>
</evidence>
<evidence type="ECO:0008006" key="4">
    <source>
        <dbReference type="Google" id="ProtNLM"/>
    </source>
</evidence>
<keyword evidence="1" id="KW-1133">Transmembrane helix</keyword>
<feature type="transmembrane region" description="Helical" evidence="1">
    <location>
        <begin position="43"/>
        <end position="59"/>
    </location>
</feature>
<feature type="transmembrane region" description="Helical" evidence="1">
    <location>
        <begin position="12"/>
        <end position="31"/>
    </location>
</feature>
<dbReference type="Gene3D" id="2.40.70.10">
    <property type="entry name" value="Acid Proteases"/>
    <property type="match status" value="1"/>
</dbReference>
<evidence type="ECO:0000256" key="1">
    <source>
        <dbReference type="SAM" id="Phobius"/>
    </source>
</evidence>
<dbReference type="Proteomes" id="UP000029643">
    <property type="component" value="Unassembled WGS sequence"/>
</dbReference>
<name>A0A090WJB8_9FLAO</name>
<dbReference type="AlphaFoldDB" id="A0A090WJB8"/>
<keyword evidence="1" id="KW-0472">Membrane</keyword>